<dbReference type="InterPro" id="IPR007497">
    <property type="entry name" value="SIMPL/DUF541"/>
</dbReference>
<dbReference type="EMBL" id="UOFX01000016">
    <property type="protein sequence ID" value="VAX06665.1"/>
    <property type="molecule type" value="Genomic_DNA"/>
</dbReference>
<gene>
    <name evidence="1" type="ORF">MNBD_GAMMA26-427</name>
</gene>
<dbReference type="PANTHER" id="PTHR34387:SF1">
    <property type="entry name" value="PERIPLASMIC IMMUNOGENIC PROTEIN"/>
    <property type="match status" value="1"/>
</dbReference>
<organism evidence="1">
    <name type="scientific">hydrothermal vent metagenome</name>
    <dbReference type="NCBI Taxonomy" id="652676"/>
    <lineage>
        <taxon>unclassified sequences</taxon>
        <taxon>metagenomes</taxon>
        <taxon>ecological metagenomes</taxon>
    </lineage>
</organism>
<evidence type="ECO:0008006" key="2">
    <source>
        <dbReference type="Google" id="ProtNLM"/>
    </source>
</evidence>
<dbReference type="GO" id="GO:0006974">
    <property type="term" value="P:DNA damage response"/>
    <property type="evidence" value="ECO:0007669"/>
    <property type="project" value="TreeGrafter"/>
</dbReference>
<dbReference type="AlphaFoldDB" id="A0A3B1BKC5"/>
<dbReference type="Gene3D" id="3.30.70.2970">
    <property type="entry name" value="Protein of unknown function (DUF541), domain 2"/>
    <property type="match status" value="1"/>
</dbReference>
<protein>
    <recommendedName>
        <fullName evidence="2">Periplasmic protein</fullName>
    </recommendedName>
</protein>
<dbReference type="Pfam" id="PF04402">
    <property type="entry name" value="SIMPL"/>
    <property type="match status" value="1"/>
</dbReference>
<sequence>MIDRTAWVQVAAILLLYSFGTPLFAGDAPLTYDRINLSANASDEVENDTLVVQLYAQEEGRNAAHLAKQVNQDVAWAVKRAKGQPGIKVQTLDYRTSPTYRKQERSGWRVRQSLRLESQDAVGLSQLLGELQQRLAVGNISYKVSPDRRKEAEAQLISRAIGAFKERARLIADELGQPAYRLVRMDVNTSGRGMQPRMMRAEAMYMEGKMQAPSLEAGTQMVQVTVNGTIELKD</sequence>
<dbReference type="InterPro" id="IPR052022">
    <property type="entry name" value="26kDa_periplasmic_antigen"/>
</dbReference>
<dbReference type="PANTHER" id="PTHR34387">
    <property type="entry name" value="SLR1258 PROTEIN"/>
    <property type="match status" value="1"/>
</dbReference>
<dbReference type="Gene3D" id="3.30.110.170">
    <property type="entry name" value="Protein of unknown function (DUF541), domain 1"/>
    <property type="match status" value="1"/>
</dbReference>
<accession>A0A3B1BKC5</accession>
<proteinExistence type="predicted"/>
<name>A0A3B1BKC5_9ZZZZ</name>
<evidence type="ECO:0000313" key="1">
    <source>
        <dbReference type="EMBL" id="VAX06665.1"/>
    </source>
</evidence>
<reference evidence="1" key="1">
    <citation type="submission" date="2018-06" db="EMBL/GenBank/DDBJ databases">
        <authorList>
            <person name="Zhirakovskaya E."/>
        </authorList>
    </citation>
    <scope>NUCLEOTIDE SEQUENCE</scope>
</reference>